<keyword evidence="2" id="KW-1185">Reference proteome</keyword>
<dbReference type="Pfam" id="PF13620">
    <property type="entry name" value="CarboxypepD_reg"/>
    <property type="match status" value="1"/>
</dbReference>
<sequence length="863" mass="91955">MERPGPAVLARPLTGPVTAAPGSPVALLARLDNAGSVPLELTPSAEAPPGWELIVPPPAVQLAPRTWRTALIAVRPGPSVPAGSYEVAVTWRDAFHGVSAPVRFRLTVPAIGRLDVALLESPAYVVAEGYRLRFVVRNAGNRFERIHVQASDNLGLAIRAQPGALRLEPGQSAVVTVSVEVPSALARTVYHRVVLAVSSEDDPEVRAAAAASVEVVARTAPLRAAYRWFPLTATWTSHATPSGPGLDWSLVGSGRLRESGDGTLAVDVSSQAARLTYRLPWLTVTAGRQPFSLSPLTRFDRRGDGLDVRVRGGPWESVLQAMATPHGVGLGARLAYALDGVHDASLQLATLPETGEVVASATARITPWQRLYLEAEAGCTGRLETGCTSHALRTDATLALAGWSLSARWDDREAGYAGRPAGERQREATLAVDLPASWRLSGTVREALSGAPGSGTAATTAEHRLRLTGHRGGSTGLSLELGRREQASEATHVRQRMDETRLYVSHHMDGGALVGQEIAYARWQDLPEGPRSASWGYGLSAYLPVGAASVGPFLRVERPVEGEQTGGFHLSGGVQWRWRLPRSISIAVTTGWKGGPTAEQTASVDLRYQPPAAAGLRLTLQAARTDVSPWSWQLKATYQAPLELPTGKRPDVGSLEGRVVDADGAPVPGVVVRLGTLSAVTDRDGRFDFPAVSPGVYYLTLRTGPVEKEVWSLPQTPWRVAVAPRQRLQQTFRLVTPARVWGHVEVALDGRTPGRSGDAPATVVAPPPVSVGDLVVEAIGDSGTRTVLTATDGSFSLEGLLPGVYRLRLRPEGLPPLYVPDPAEATVTLSPGERRHVILTLRPVVRRIEVYEGGELVPEAPAP</sequence>
<organism evidence="1 2">
    <name type="scientific">Geochorda subterranea</name>
    <dbReference type="NCBI Taxonomy" id="3109564"/>
    <lineage>
        <taxon>Bacteria</taxon>
        <taxon>Bacillati</taxon>
        <taxon>Bacillota</taxon>
        <taxon>Limnochordia</taxon>
        <taxon>Limnochordales</taxon>
        <taxon>Geochordaceae</taxon>
        <taxon>Geochorda</taxon>
    </lineage>
</organism>
<evidence type="ECO:0000313" key="1">
    <source>
        <dbReference type="EMBL" id="WRP14032.1"/>
    </source>
</evidence>
<reference evidence="2" key="1">
    <citation type="submission" date="2023-12" db="EMBL/GenBank/DDBJ databases">
        <title>Novel isolates from deep terrestrial aquifers shed light on the physiology and ecology of the class Limnochordia.</title>
        <authorList>
            <person name="Karnachuk O.V."/>
            <person name="Lukina A.P."/>
            <person name="Avakyan M.R."/>
            <person name="Kadnikov V."/>
            <person name="Begmatov S."/>
            <person name="Beletsky A.V."/>
            <person name="Mardanov A.V."/>
            <person name="Ravin N.V."/>
        </authorList>
    </citation>
    <scope>NUCLEOTIDE SEQUENCE [LARGE SCALE GENOMIC DNA]</scope>
    <source>
        <strain evidence="2">LN</strain>
    </source>
</reference>
<dbReference type="Proteomes" id="UP001333102">
    <property type="component" value="Chromosome"/>
</dbReference>
<dbReference type="SUPFAM" id="SSF49452">
    <property type="entry name" value="Starch-binding domain-like"/>
    <property type="match status" value="2"/>
</dbReference>
<dbReference type="RefSeq" id="WP_324668315.1">
    <property type="nucleotide sequence ID" value="NZ_CP141614.1"/>
</dbReference>
<dbReference type="Gene3D" id="2.60.40.1120">
    <property type="entry name" value="Carboxypeptidase-like, regulatory domain"/>
    <property type="match status" value="2"/>
</dbReference>
<protein>
    <submittedName>
        <fullName evidence="1">Carboxypeptidase regulatory-like domain-containing protein</fullName>
    </submittedName>
</protein>
<name>A0ABZ1BPL2_9FIRM</name>
<accession>A0ABZ1BPL2</accession>
<dbReference type="InterPro" id="IPR013784">
    <property type="entry name" value="Carb-bd-like_fold"/>
</dbReference>
<evidence type="ECO:0000313" key="2">
    <source>
        <dbReference type="Proteomes" id="UP001333102"/>
    </source>
</evidence>
<dbReference type="EMBL" id="CP141614">
    <property type="protein sequence ID" value="WRP14032.1"/>
    <property type="molecule type" value="Genomic_DNA"/>
</dbReference>
<gene>
    <name evidence="1" type="ORF">VLY81_11455</name>
</gene>
<proteinExistence type="predicted"/>